<reference evidence="1 2" key="1">
    <citation type="journal article" date="2018" name="Sci. Rep.">
        <title>Genomic signatures of local adaptation to the degree of environmental predictability in rotifers.</title>
        <authorList>
            <person name="Franch-Gras L."/>
            <person name="Hahn C."/>
            <person name="Garcia-Roger E.M."/>
            <person name="Carmona M.J."/>
            <person name="Serra M."/>
            <person name="Gomez A."/>
        </authorList>
    </citation>
    <scope>NUCLEOTIDE SEQUENCE [LARGE SCALE GENOMIC DNA]</scope>
    <source>
        <strain evidence="1">HYR1</strain>
    </source>
</reference>
<evidence type="ECO:0000313" key="2">
    <source>
        <dbReference type="Proteomes" id="UP000276133"/>
    </source>
</evidence>
<dbReference type="EMBL" id="REGN01008458">
    <property type="protein sequence ID" value="RNA03526.1"/>
    <property type="molecule type" value="Genomic_DNA"/>
</dbReference>
<comment type="caution">
    <text evidence="1">The sequence shown here is derived from an EMBL/GenBank/DDBJ whole genome shotgun (WGS) entry which is preliminary data.</text>
</comment>
<dbReference type="AlphaFoldDB" id="A0A3M7PWI3"/>
<accession>A0A3M7PWI3</accession>
<keyword evidence="2" id="KW-1185">Reference proteome</keyword>
<evidence type="ECO:0000313" key="1">
    <source>
        <dbReference type="EMBL" id="RNA03526.1"/>
    </source>
</evidence>
<proteinExistence type="predicted"/>
<name>A0A3M7PWI3_BRAPC</name>
<sequence length="178" mass="19850">MSVRTDICGKGTFGIQQAFDCIPEMFSSKSIHGVLKTHPTNQLIIDLQITPHSLLGYETYFEALSIAAYEDCHSITKNFYPILVDYLVVSQISNPESVEQCQGNKINVALVSEVKLFNDKSLLVGEEVRLGSFEAYLFDCIPSDSVIKLLASVWITLSFDLSFDTVALPHIRVFSHLV</sequence>
<dbReference type="Proteomes" id="UP000276133">
    <property type="component" value="Unassembled WGS sequence"/>
</dbReference>
<gene>
    <name evidence="1" type="ORF">BpHYR1_045727</name>
</gene>
<organism evidence="1 2">
    <name type="scientific">Brachionus plicatilis</name>
    <name type="common">Marine rotifer</name>
    <name type="synonym">Brachionus muelleri</name>
    <dbReference type="NCBI Taxonomy" id="10195"/>
    <lineage>
        <taxon>Eukaryota</taxon>
        <taxon>Metazoa</taxon>
        <taxon>Spiralia</taxon>
        <taxon>Gnathifera</taxon>
        <taxon>Rotifera</taxon>
        <taxon>Eurotatoria</taxon>
        <taxon>Monogononta</taxon>
        <taxon>Pseudotrocha</taxon>
        <taxon>Ploima</taxon>
        <taxon>Brachionidae</taxon>
        <taxon>Brachionus</taxon>
    </lineage>
</organism>
<protein>
    <submittedName>
        <fullName evidence="1">Uncharacterized protein</fullName>
    </submittedName>
</protein>